<name>A0A4Y7TV52_COPMI</name>
<evidence type="ECO:0000313" key="3">
    <source>
        <dbReference type="EMBL" id="TEB37861.1"/>
    </source>
</evidence>
<dbReference type="Proteomes" id="UP000298030">
    <property type="component" value="Unassembled WGS sequence"/>
</dbReference>
<dbReference type="EMBL" id="QPFP01000003">
    <property type="protein sequence ID" value="TEB37861.1"/>
    <property type="molecule type" value="Genomic_DNA"/>
</dbReference>
<accession>A0A4Y7TV52</accession>
<gene>
    <name evidence="3" type="ORF">FA13DRAFT_709156</name>
</gene>
<dbReference type="Pfam" id="PF20411">
    <property type="entry name" value="DUF6697"/>
    <property type="match status" value="1"/>
</dbReference>
<evidence type="ECO:0000313" key="4">
    <source>
        <dbReference type="Proteomes" id="UP000298030"/>
    </source>
</evidence>
<evidence type="ECO:0000259" key="2">
    <source>
        <dbReference type="Pfam" id="PF20411"/>
    </source>
</evidence>
<reference evidence="3 4" key="1">
    <citation type="journal article" date="2019" name="Nat. Ecol. Evol.">
        <title>Megaphylogeny resolves global patterns of mushroom evolution.</title>
        <authorList>
            <person name="Varga T."/>
            <person name="Krizsan K."/>
            <person name="Foldi C."/>
            <person name="Dima B."/>
            <person name="Sanchez-Garcia M."/>
            <person name="Sanchez-Ramirez S."/>
            <person name="Szollosi G.J."/>
            <person name="Szarkandi J.G."/>
            <person name="Papp V."/>
            <person name="Albert L."/>
            <person name="Andreopoulos W."/>
            <person name="Angelini C."/>
            <person name="Antonin V."/>
            <person name="Barry K.W."/>
            <person name="Bougher N.L."/>
            <person name="Buchanan P."/>
            <person name="Buyck B."/>
            <person name="Bense V."/>
            <person name="Catcheside P."/>
            <person name="Chovatia M."/>
            <person name="Cooper J."/>
            <person name="Damon W."/>
            <person name="Desjardin D."/>
            <person name="Finy P."/>
            <person name="Geml J."/>
            <person name="Haridas S."/>
            <person name="Hughes K."/>
            <person name="Justo A."/>
            <person name="Karasinski D."/>
            <person name="Kautmanova I."/>
            <person name="Kiss B."/>
            <person name="Kocsube S."/>
            <person name="Kotiranta H."/>
            <person name="LaButti K.M."/>
            <person name="Lechner B.E."/>
            <person name="Liimatainen K."/>
            <person name="Lipzen A."/>
            <person name="Lukacs Z."/>
            <person name="Mihaltcheva S."/>
            <person name="Morgado L.N."/>
            <person name="Niskanen T."/>
            <person name="Noordeloos M.E."/>
            <person name="Ohm R.A."/>
            <person name="Ortiz-Santana B."/>
            <person name="Ovrebo C."/>
            <person name="Racz N."/>
            <person name="Riley R."/>
            <person name="Savchenko A."/>
            <person name="Shiryaev A."/>
            <person name="Soop K."/>
            <person name="Spirin V."/>
            <person name="Szebenyi C."/>
            <person name="Tomsovsky M."/>
            <person name="Tulloss R.E."/>
            <person name="Uehling J."/>
            <person name="Grigoriev I.V."/>
            <person name="Vagvolgyi C."/>
            <person name="Papp T."/>
            <person name="Martin F.M."/>
            <person name="Miettinen O."/>
            <person name="Hibbett D.S."/>
            <person name="Nagy L.G."/>
        </authorList>
    </citation>
    <scope>NUCLEOTIDE SEQUENCE [LARGE SCALE GENOMIC DNA]</scope>
    <source>
        <strain evidence="3 4">FP101781</strain>
    </source>
</reference>
<evidence type="ECO:0000256" key="1">
    <source>
        <dbReference type="SAM" id="MobiDB-lite"/>
    </source>
</evidence>
<dbReference type="InterPro" id="IPR046520">
    <property type="entry name" value="DUF6697"/>
</dbReference>
<comment type="caution">
    <text evidence="3">The sequence shown here is derived from an EMBL/GenBank/DDBJ whole genome shotgun (WGS) entry which is preliminary data.</text>
</comment>
<protein>
    <recommendedName>
        <fullName evidence="2">DUF6697 domain-containing protein</fullName>
    </recommendedName>
</protein>
<dbReference type="STRING" id="71717.A0A4Y7TV52"/>
<proteinExistence type="predicted"/>
<organism evidence="3 4">
    <name type="scientific">Coprinellus micaceus</name>
    <name type="common">Glistening ink-cap mushroom</name>
    <name type="synonym">Coprinus micaceus</name>
    <dbReference type="NCBI Taxonomy" id="71717"/>
    <lineage>
        <taxon>Eukaryota</taxon>
        <taxon>Fungi</taxon>
        <taxon>Dikarya</taxon>
        <taxon>Basidiomycota</taxon>
        <taxon>Agaricomycotina</taxon>
        <taxon>Agaricomycetes</taxon>
        <taxon>Agaricomycetidae</taxon>
        <taxon>Agaricales</taxon>
        <taxon>Agaricineae</taxon>
        <taxon>Psathyrellaceae</taxon>
        <taxon>Coprinellus</taxon>
    </lineage>
</organism>
<feature type="region of interest" description="Disordered" evidence="1">
    <location>
        <begin position="1"/>
        <end position="24"/>
    </location>
</feature>
<sequence>MLQGATPHAVRPPQMAHELSIPHNGRNGRFDDFLRDIAELGPAGSGSLFLKPESHPSMPKACGSPGLLVAAEEFLGHQGRRSVLRWEVTRWGWQYLGDYVFRLAGSLTREQFCAQSERVKAAWARLVLESHVPEYVNIRDRIALRKGSHGVLDEDDILTAYTVSEERVAVIQMECVDFKASSTNRVLQEFEAWKASRDLLHQHASATATSSRSNAEINRPVWQWSASSLEQARSVAATINSTRAKATTALVTVAQSVTASTVGLQDKRTWK</sequence>
<keyword evidence="4" id="KW-1185">Reference proteome</keyword>
<dbReference type="AlphaFoldDB" id="A0A4Y7TV52"/>
<feature type="domain" description="DUF6697" evidence="2">
    <location>
        <begin position="46"/>
        <end position="181"/>
    </location>
</feature>